<dbReference type="PANTHER" id="PTHR11241:SF0">
    <property type="entry name" value="DEOXYURIDINE 5'-TRIPHOSPHATE NUCLEOTIDOHYDROLASE"/>
    <property type="match status" value="1"/>
</dbReference>
<proteinExistence type="inferred from homology"/>
<accession>S4VYG5</accession>
<dbReference type="GeneID" id="16607195"/>
<dbReference type="GO" id="GO:0006226">
    <property type="term" value="P:dUMP biosynthetic process"/>
    <property type="evidence" value="ECO:0007669"/>
    <property type="project" value="InterPro"/>
</dbReference>
<feature type="domain" description="dUTPase-like" evidence="6">
    <location>
        <begin position="85"/>
        <end position="211"/>
    </location>
</feature>
<dbReference type="Gene3D" id="2.70.40.10">
    <property type="match status" value="1"/>
</dbReference>
<dbReference type="GO" id="GO:0004170">
    <property type="term" value="F:dUTP diphosphatase activity"/>
    <property type="evidence" value="ECO:0007669"/>
    <property type="project" value="UniProtKB-EC"/>
</dbReference>
<dbReference type="Pfam" id="PF00692">
    <property type="entry name" value="dUTPase"/>
    <property type="match status" value="1"/>
</dbReference>
<evidence type="ECO:0000256" key="4">
    <source>
        <dbReference type="ARBA" id="ARBA00023080"/>
    </source>
</evidence>
<dbReference type="PANTHER" id="PTHR11241">
    <property type="entry name" value="DEOXYURIDINE 5'-TRIPHOSPHATE NUCLEOTIDOHYDROLASE"/>
    <property type="match status" value="1"/>
</dbReference>
<evidence type="ECO:0000259" key="6">
    <source>
        <dbReference type="Pfam" id="PF00692"/>
    </source>
</evidence>
<dbReference type="SUPFAM" id="SSF51283">
    <property type="entry name" value="dUTPase-like"/>
    <property type="match status" value="1"/>
</dbReference>
<dbReference type="CDD" id="cd07557">
    <property type="entry name" value="trimeric_dUTPase"/>
    <property type="match status" value="1"/>
</dbReference>
<dbReference type="NCBIfam" id="NF001862">
    <property type="entry name" value="PRK00601.1"/>
    <property type="match status" value="1"/>
</dbReference>
<protein>
    <recommendedName>
        <fullName evidence="2">dUTP diphosphatase</fullName>
        <ecNumber evidence="2">3.6.1.23</ecNumber>
    </recommendedName>
</protein>
<dbReference type="Proteomes" id="UP000204584">
    <property type="component" value="Segment"/>
</dbReference>
<reference evidence="7 8" key="1">
    <citation type="journal article" date="2013" name="Science">
        <title>Pandoraviruses: amoeba viruses with genomes up to 2.5 Mb reaching that of parasitic eukaryotes.</title>
        <authorList>
            <person name="Philippe N."/>
            <person name="Legendre M."/>
            <person name="Doutre G."/>
            <person name="Coute Y."/>
            <person name="Poirot O."/>
            <person name="Lescot M."/>
            <person name="Arslan D."/>
            <person name="Seltzer V."/>
            <person name="Bertaux L."/>
            <person name="Bruley C."/>
            <person name="Garin J."/>
            <person name="Claverie J.M."/>
            <person name="Abergel C."/>
        </authorList>
    </citation>
    <scope>NUCLEOTIDE SEQUENCE [LARGE SCALE GENOMIC DNA]</scope>
</reference>
<dbReference type="InterPro" id="IPR008181">
    <property type="entry name" value="dUTPase"/>
</dbReference>
<dbReference type="InterPro" id="IPR036157">
    <property type="entry name" value="dUTPase-like_sf"/>
</dbReference>
<evidence type="ECO:0000313" key="8">
    <source>
        <dbReference type="Proteomes" id="UP000204584"/>
    </source>
</evidence>
<sequence length="212" mass="22079">MASPSSPLQSSSTLGDSDPACFDRISATGTPQASLNHAARDDDALDSGVPVVTGERKRPRPEPTDGDDVDDNPAMLKCKRMHASAVLPSRGTPGAAGYDLWAVETTTVPARGRAQVQIRLAVAIPAGYYGRVAPRSSMARAGIDVGAGVIDADYRGEVGVMLFNHTDADHVVGGGTRIAQLLIEKIAQPEPAWVDSLDETERGAGGFGSTGR</sequence>
<evidence type="ECO:0000256" key="1">
    <source>
        <dbReference type="ARBA" id="ARBA00006581"/>
    </source>
</evidence>
<keyword evidence="4" id="KW-0546">Nucleotide metabolism</keyword>
<dbReference type="InterPro" id="IPR033704">
    <property type="entry name" value="dUTPase_trimeric"/>
</dbReference>
<evidence type="ECO:0000256" key="5">
    <source>
        <dbReference type="SAM" id="MobiDB-lite"/>
    </source>
</evidence>
<evidence type="ECO:0000256" key="2">
    <source>
        <dbReference type="ARBA" id="ARBA00012379"/>
    </source>
</evidence>
<dbReference type="InterPro" id="IPR029054">
    <property type="entry name" value="dUTPase-like"/>
</dbReference>
<feature type="compositionally biased region" description="Basic and acidic residues" evidence="5">
    <location>
        <begin position="54"/>
        <end position="63"/>
    </location>
</feature>
<feature type="compositionally biased region" description="Low complexity" evidence="5">
    <location>
        <begin position="1"/>
        <end position="12"/>
    </location>
</feature>
<dbReference type="RefSeq" id="YP_008438484.1">
    <property type="nucleotide sequence ID" value="NC_022098.1"/>
</dbReference>
<dbReference type="KEGG" id="vg:16607195"/>
<evidence type="ECO:0000256" key="3">
    <source>
        <dbReference type="ARBA" id="ARBA00022801"/>
    </source>
</evidence>
<keyword evidence="8" id="KW-1185">Reference proteome</keyword>
<dbReference type="GO" id="GO:0000287">
    <property type="term" value="F:magnesium ion binding"/>
    <property type="evidence" value="ECO:0007669"/>
    <property type="project" value="InterPro"/>
</dbReference>
<keyword evidence="3" id="KW-0378">Hydrolase</keyword>
<name>S4VYG5_9VIRU</name>
<dbReference type="GO" id="GO:0046081">
    <property type="term" value="P:dUTP catabolic process"/>
    <property type="evidence" value="ECO:0007669"/>
    <property type="project" value="InterPro"/>
</dbReference>
<feature type="region of interest" description="Disordered" evidence="5">
    <location>
        <begin position="1"/>
        <end position="73"/>
    </location>
</feature>
<dbReference type="NCBIfam" id="TIGR00576">
    <property type="entry name" value="dut"/>
    <property type="match status" value="1"/>
</dbReference>
<comment type="similarity">
    <text evidence="1">Belongs to the dUTPase family.</text>
</comment>
<dbReference type="EMBL" id="KC977571">
    <property type="protein sequence ID" value="AGO85408.1"/>
    <property type="molecule type" value="Genomic_DNA"/>
</dbReference>
<organism evidence="7 8">
    <name type="scientific">Pandoravirus salinus</name>
    <dbReference type="NCBI Taxonomy" id="1349410"/>
    <lineage>
        <taxon>Viruses</taxon>
        <taxon>Pandoravirus</taxon>
    </lineage>
</organism>
<gene>
    <name evidence="7" type="ORF">psal_cds_1148</name>
</gene>
<dbReference type="EC" id="3.6.1.23" evidence="2"/>
<evidence type="ECO:0000313" key="7">
    <source>
        <dbReference type="EMBL" id="AGO85408.1"/>
    </source>
</evidence>